<protein>
    <submittedName>
        <fullName evidence="4">GNAT family N-acetyltransferase</fullName>
    </submittedName>
</protein>
<evidence type="ECO:0000256" key="2">
    <source>
        <dbReference type="ARBA" id="ARBA00023315"/>
    </source>
</evidence>
<dbReference type="EMBL" id="BAABKO010000001">
    <property type="protein sequence ID" value="GAA4764998.1"/>
    <property type="molecule type" value="Genomic_DNA"/>
</dbReference>
<dbReference type="InterPro" id="IPR016181">
    <property type="entry name" value="Acyl_CoA_acyltransferase"/>
</dbReference>
<dbReference type="SUPFAM" id="SSF55729">
    <property type="entry name" value="Acyl-CoA N-acyltransferases (Nat)"/>
    <property type="match status" value="1"/>
</dbReference>
<dbReference type="RefSeq" id="WP_345435562.1">
    <property type="nucleotide sequence ID" value="NZ_BAABKO010000001.1"/>
</dbReference>
<dbReference type="PANTHER" id="PTHR43877:SF1">
    <property type="entry name" value="ACETYLTRANSFERASE"/>
    <property type="match status" value="1"/>
</dbReference>
<accession>A0ABP8ZSK0</accession>
<keyword evidence="2" id="KW-0012">Acyltransferase</keyword>
<dbReference type="CDD" id="cd04301">
    <property type="entry name" value="NAT_SF"/>
    <property type="match status" value="1"/>
</dbReference>
<organism evidence="4 5">
    <name type="scientific">Microbacterium gilvum</name>
    <dbReference type="NCBI Taxonomy" id="1336204"/>
    <lineage>
        <taxon>Bacteria</taxon>
        <taxon>Bacillati</taxon>
        <taxon>Actinomycetota</taxon>
        <taxon>Actinomycetes</taxon>
        <taxon>Micrococcales</taxon>
        <taxon>Microbacteriaceae</taxon>
        <taxon>Microbacterium</taxon>
    </lineage>
</organism>
<evidence type="ECO:0000256" key="1">
    <source>
        <dbReference type="ARBA" id="ARBA00022679"/>
    </source>
</evidence>
<dbReference type="InterPro" id="IPR050832">
    <property type="entry name" value="Bact_Acetyltransf"/>
</dbReference>
<feature type="domain" description="N-acetyltransferase" evidence="3">
    <location>
        <begin position="6"/>
        <end position="170"/>
    </location>
</feature>
<keyword evidence="1" id="KW-0808">Transferase</keyword>
<gene>
    <name evidence="4" type="ORF">GCM10023351_04810</name>
</gene>
<keyword evidence="5" id="KW-1185">Reference proteome</keyword>
<evidence type="ECO:0000313" key="5">
    <source>
        <dbReference type="Proteomes" id="UP001501645"/>
    </source>
</evidence>
<reference evidence="5" key="1">
    <citation type="journal article" date="2019" name="Int. J. Syst. Evol. Microbiol.">
        <title>The Global Catalogue of Microorganisms (GCM) 10K type strain sequencing project: providing services to taxonomists for standard genome sequencing and annotation.</title>
        <authorList>
            <consortium name="The Broad Institute Genomics Platform"/>
            <consortium name="The Broad Institute Genome Sequencing Center for Infectious Disease"/>
            <person name="Wu L."/>
            <person name="Ma J."/>
        </authorList>
    </citation>
    <scope>NUCLEOTIDE SEQUENCE [LARGE SCALE GENOMIC DNA]</scope>
    <source>
        <strain evidence="5">JCM 18537</strain>
    </source>
</reference>
<name>A0ABP8ZSK0_9MICO</name>
<proteinExistence type="predicted"/>
<dbReference type="Gene3D" id="3.40.630.30">
    <property type="match status" value="1"/>
</dbReference>
<evidence type="ECO:0000313" key="4">
    <source>
        <dbReference type="EMBL" id="GAA4764998.1"/>
    </source>
</evidence>
<evidence type="ECO:0000259" key="3">
    <source>
        <dbReference type="PROSITE" id="PS51186"/>
    </source>
</evidence>
<dbReference type="Pfam" id="PF00583">
    <property type="entry name" value="Acetyltransf_1"/>
    <property type="match status" value="1"/>
</dbReference>
<dbReference type="PANTHER" id="PTHR43877">
    <property type="entry name" value="AMINOALKYLPHOSPHONATE N-ACETYLTRANSFERASE-RELATED-RELATED"/>
    <property type="match status" value="1"/>
</dbReference>
<comment type="caution">
    <text evidence="4">The sequence shown here is derived from an EMBL/GenBank/DDBJ whole genome shotgun (WGS) entry which is preliminary data.</text>
</comment>
<dbReference type="PROSITE" id="PS51186">
    <property type="entry name" value="GNAT"/>
    <property type="match status" value="1"/>
</dbReference>
<dbReference type="InterPro" id="IPR000182">
    <property type="entry name" value="GNAT_dom"/>
</dbReference>
<sequence length="170" mass="18719">MTAAPLRVRDATLADAEQIAAVHVDSWRETYSTMLPSRVLDGNTLARREHMWRAILAAQPVLGATAVVVDEEKIVGFAFAAGSGHPDARRNAAPVRDLHLFSLYVLEDAHRRGAGTALLERVLGTGPAQLWVLRENTGARRFYERRGFAEDGVTFTDPDLDGAVELRMVR</sequence>
<dbReference type="Proteomes" id="UP001501645">
    <property type="component" value="Unassembled WGS sequence"/>
</dbReference>